<dbReference type="PANTHER" id="PTHR12482">
    <property type="entry name" value="LIPASE ROG1-RELATED-RELATED"/>
    <property type="match status" value="1"/>
</dbReference>
<feature type="compositionally biased region" description="Polar residues" evidence="2">
    <location>
        <begin position="625"/>
        <end position="634"/>
    </location>
</feature>
<feature type="compositionally biased region" description="Low complexity" evidence="2">
    <location>
        <begin position="571"/>
        <end position="581"/>
    </location>
</feature>
<evidence type="ECO:0000256" key="1">
    <source>
        <dbReference type="ARBA" id="ARBA00007949"/>
    </source>
</evidence>
<comment type="similarity">
    <text evidence="1">Belongs to the FAM135 family.</text>
</comment>
<accession>A0A833ZUG2</accession>
<feature type="compositionally biased region" description="Basic and acidic residues" evidence="2">
    <location>
        <begin position="717"/>
        <end position="730"/>
    </location>
</feature>
<dbReference type="Pfam" id="PF05057">
    <property type="entry name" value="DUF676"/>
    <property type="match status" value="1"/>
</dbReference>
<gene>
    <name evidence="4" type="ORF">HJG60_004765</name>
</gene>
<feature type="compositionally biased region" description="Polar residues" evidence="2">
    <location>
        <begin position="784"/>
        <end position="795"/>
    </location>
</feature>
<feature type="compositionally biased region" description="Polar residues" evidence="2">
    <location>
        <begin position="750"/>
        <end position="769"/>
    </location>
</feature>
<dbReference type="FunFam" id="3.40.50.1820:FF:000004">
    <property type="entry name" value="Protein FAM135A isoform a"/>
    <property type="match status" value="1"/>
</dbReference>
<dbReference type="EMBL" id="JABVXQ010000007">
    <property type="protein sequence ID" value="KAF6099278.1"/>
    <property type="molecule type" value="Genomic_DNA"/>
</dbReference>
<dbReference type="Proteomes" id="UP000664940">
    <property type="component" value="Unassembled WGS sequence"/>
</dbReference>
<reference evidence="4 5" key="1">
    <citation type="journal article" date="2020" name="Nature">
        <title>Six reference-quality genomes reveal evolution of bat adaptations.</title>
        <authorList>
            <person name="Jebb D."/>
            <person name="Huang Z."/>
            <person name="Pippel M."/>
            <person name="Hughes G.M."/>
            <person name="Lavrichenko K."/>
            <person name="Devanna P."/>
            <person name="Winkler S."/>
            <person name="Jermiin L.S."/>
            <person name="Skirmuntt E.C."/>
            <person name="Katzourakis A."/>
            <person name="Burkitt-Gray L."/>
            <person name="Ray D.A."/>
            <person name="Sullivan K.A.M."/>
            <person name="Roscito J.G."/>
            <person name="Kirilenko B.M."/>
            <person name="Davalos L.M."/>
            <person name="Corthals A.P."/>
            <person name="Power M.L."/>
            <person name="Jones G."/>
            <person name="Ransome R.D."/>
            <person name="Dechmann D.K.N."/>
            <person name="Locatelli A.G."/>
            <person name="Puechmaille S.J."/>
            <person name="Fedrigo O."/>
            <person name="Jarvis E.D."/>
            <person name="Hiller M."/>
            <person name="Vernes S.C."/>
            <person name="Myers E.W."/>
            <person name="Teeling E.C."/>
        </authorList>
    </citation>
    <scope>NUCLEOTIDE SEQUENCE [LARGE SCALE GENOMIC DNA]</scope>
    <source>
        <strain evidence="4">Bat1K_MPI-CBG_1</strain>
    </source>
</reference>
<proteinExistence type="inferred from homology"/>
<organism evidence="4 5">
    <name type="scientific">Phyllostomus discolor</name>
    <name type="common">pale spear-nosed bat</name>
    <dbReference type="NCBI Taxonomy" id="89673"/>
    <lineage>
        <taxon>Eukaryota</taxon>
        <taxon>Metazoa</taxon>
        <taxon>Chordata</taxon>
        <taxon>Craniata</taxon>
        <taxon>Vertebrata</taxon>
        <taxon>Euteleostomi</taxon>
        <taxon>Mammalia</taxon>
        <taxon>Eutheria</taxon>
        <taxon>Laurasiatheria</taxon>
        <taxon>Chiroptera</taxon>
        <taxon>Yangochiroptera</taxon>
        <taxon>Phyllostomidae</taxon>
        <taxon>Phyllostominae</taxon>
        <taxon>Phyllostomus</taxon>
    </lineage>
</organism>
<comment type="caution">
    <text evidence="4">The sequence shown here is derived from an EMBL/GenBank/DDBJ whole genome shotgun (WGS) entry which is preliminary data.</text>
</comment>
<feature type="region of interest" description="Disordered" evidence="2">
    <location>
        <begin position="912"/>
        <end position="931"/>
    </location>
</feature>
<feature type="domain" description="DUF676" evidence="3">
    <location>
        <begin position="1149"/>
        <end position="1341"/>
    </location>
</feature>
<feature type="compositionally biased region" description="Basic and acidic residues" evidence="2">
    <location>
        <begin position="472"/>
        <end position="484"/>
    </location>
</feature>
<dbReference type="PANTHER" id="PTHR12482:SF3">
    <property type="entry name" value="PROTEIN FAM135B"/>
    <property type="match status" value="1"/>
</dbReference>
<evidence type="ECO:0000313" key="5">
    <source>
        <dbReference type="Proteomes" id="UP000664940"/>
    </source>
</evidence>
<dbReference type="InterPro" id="IPR022122">
    <property type="entry name" value="DUF3657"/>
</dbReference>
<protein>
    <submittedName>
        <fullName evidence="4">Family with sequence similarity 135 member B</fullName>
    </submittedName>
</protein>
<sequence length="1417" mass="152937">MGLHGYKVTRNVFSVPPNFLRAPPARRSSHPALPTPDLLAVSVVGPFPERPIAVITQYYQIRVTLKVPSRIAHRLSASLLGQTDGSSLHSAHVCESTMHSRVFQILYRNEEVPIGDVAVFCAHLLLDGERVEEALSEVDFQLKVDLHFTDSEQQLRDVAGAPVISSRTLGLHFHPRRGLHHQVPVMFDYFHLSVITVTVHAALVALQQPLVSFTRPGRGSWLGKGGPDSGPEQSSLSLENLVFGAGYCKPTSSEGGFYAPSESCMQRAHRWHRGLCLLLLRAHRGLRAYFLSVMRDVPELPHTELESLAVDETLSQLCSELQVLNNPEQIAEQISKDLAWLASHLTALWTQFLDTVTLHAHVTTHLAQEHHTLRVRRFSEAFFYMEHQKPAALTFQENLVQSHSQLSLDIRSSEYLTAMPPLPAECLDIDGDWSTLPVIFEDRYVDCPATGQDSNVYPRFGVPATSPAETCLRGRGENHPESRKSPFRPYLVLPSPGPPRTDSDEEASGCAVSAETVATPGHVDVCSESQVYLTLREFPHDAGSPEGARRTGQGPDVVVGTHSLADDSRPGRSPSPEGGPDYVDVRSSTKPTVVVSDQHGREHFRDDCDSEDSRGAAGGRGPGATSSEETTPPESGTLGEGATQDAPTPPLSVKLSPGEPCDPLHAAAAGRAPPRDPPPEEREDASVLSGAAIKRSSSVISDSGIESEPSSVAWSEARSRAPELPGDREGTQQLVRRHGLHRNSLEGGRTESNASLPSGIQASLTSISSLPFEEEERELALTKLTKSASAPQISSPEEPAEDTDAAPRGGGLPETPAGHVESTDAPGPCSEPRGGPRTQDAGGSCSLVEVVSEDADSQQGPGSRDVPEDKGVHSDPQGPCHPDGRTETPPGVETKGLNFPIPHIIALEGPWDGSSPRAQVETPKGTPAGGLLGESALPDGGNTGGEHLMERGVPDLSCAPAMEAISLSSTGGQPSSAPCSPEAVAPPEMGHQAGAVCSPVTHPTHPQAVSHQEPRAGPSASGPHLAPAEAFSTDSLKAVEVVNLSVSCTATCLPFSSVPKETPARAGFSSKQTPLPITHQPSGSFGVVSAPCSQREEDVGERMFSFYQAKEKFKRELKIGGCLYSDLSVLASDMPYFPPEEEEESLGDGIHLVVCVHGLDGNSADLRLVRTFIELGLPGGKLDFLMSEKNQTDTFADFDTMTDRLLDEIIQHIQLYSLSVSRISFIGHSLGNIIIRSVLTRPRFRYYLNKLHTFLSLSGPHLGTLYNNSTLVSTGLWLMQKLKKSGSLLQLTFRDNADLRKCFLYQLSQKTGLQYFKNVVLVASPQDRYVPFHSARIEMCKTALKDRHTGPVYAEMINNLLRPLVEAKGCTLVRHNVLHALPSTANALIGRAAHIAVLDSELFLEKFFLVVGLNYFK</sequence>
<dbReference type="InterPro" id="IPR007751">
    <property type="entry name" value="DUF676_lipase-like"/>
</dbReference>
<evidence type="ECO:0000256" key="2">
    <source>
        <dbReference type="SAM" id="MobiDB-lite"/>
    </source>
</evidence>
<dbReference type="InterPro" id="IPR044294">
    <property type="entry name" value="Lipase-like"/>
</dbReference>
<feature type="compositionally biased region" description="Low complexity" evidence="2">
    <location>
        <begin position="696"/>
        <end position="708"/>
    </location>
</feature>
<evidence type="ECO:0000313" key="4">
    <source>
        <dbReference type="EMBL" id="KAF6099278.1"/>
    </source>
</evidence>
<feature type="region of interest" description="Disordered" evidence="2">
    <location>
        <begin position="468"/>
        <end position="512"/>
    </location>
</feature>
<feature type="region of interest" description="Disordered" evidence="2">
    <location>
        <begin position="966"/>
        <end position="1027"/>
    </location>
</feature>
<dbReference type="SUPFAM" id="SSF53474">
    <property type="entry name" value="alpha/beta-Hydrolases"/>
    <property type="match status" value="1"/>
</dbReference>
<feature type="region of interest" description="Disordered" evidence="2">
    <location>
        <begin position="539"/>
        <end position="897"/>
    </location>
</feature>
<dbReference type="Pfam" id="PF12394">
    <property type="entry name" value="DUF3657"/>
    <property type="match status" value="1"/>
</dbReference>
<feature type="compositionally biased region" description="Polar residues" evidence="2">
    <location>
        <begin position="966"/>
        <end position="978"/>
    </location>
</feature>
<dbReference type="Gene3D" id="3.40.50.1820">
    <property type="entry name" value="alpha/beta hydrolase"/>
    <property type="match status" value="1"/>
</dbReference>
<name>A0A833ZUG2_9CHIR</name>
<feature type="compositionally biased region" description="Low complexity" evidence="2">
    <location>
        <begin position="663"/>
        <end position="672"/>
    </location>
</feature>
<feature type="compositionally biased region" description="Basic and acidic residues" evidence="2">
    <location>
        <begin position="598"/>
        <end position="614"/>
    </location>
</feature>
<evidence type="ECO:0000259" key="3">
    <source>
        <dbReference type="Pfam" id="PF05057"/>
    </source>
</evidence>
<dbReference type="InterPro" id="IPR029058">
    <property type="entry name" value="AB_hydrolase_fold"/>
</dbReference>